<dbReference type="Pfam" id="PF00487">
    <property type="entry name" value="FA_desaturase"/>
    <property type="match status" value="1"/>
</dbReference>
<feature type="transmembrane region" description="Helical" evidence="13">
    <location>
        <begin position="200"/>
        <end position="221"/>
    </location>
</feature>
<evidence type="ECO:0000256" key="5">
    <source>
        <dbReference type="ARBA" id="ARBA00022832"/>
    </source>
</evidence>
<comment type="subcellular location">
    <subcellularLocation>
        <location evidence="1">Membrane</location>
        <topology evidence="1">Multi-pass membrane protein</topology>
    </subcellularLocation>
</comment>
<keyword evidence="16" id="KW-1185">Reference proteome</keyword>
<keyword evidence="4 13" id="KW-0812">Transmembrane</keyword>
<feature type="transmembrane region" description="Helical" evidence="13">
    <location>
        <begin position="167"/>
        <end position="188"/>
    </location>
</feature>
<dbReference type="CDD" id="cd03505">
    <property type="entry name" value="Delta9-FADS-like"/>
    <property type="match status" value="1"/>
</dbReference>
<name>A0A5C5VYB5_9BACT</name>
<evidence type="ECO:0000256" key="9">
    <source>
        <dbReference type="ARBA" id="ARBA00023098"/>
    </source>
</evidence>
<sequence>MSPPNAVATPSAAPRRIDWPALATVLTIHLLAATAFSPWLFSWWGVALAIAGCYVFGTLGINLGYHRLLTHRSFRCAAWLEHLLAVLGVCCLEKTPGHFVATHRAHHQHSDREEDPHSPLGSLFWGHVGWVFVENPSLNSAAAYEKYARDVLRDPFYLGLERNLRWVWVYAAHAALFLIAGFGAGWLVSGSAQEALRLGLSVLVWGVFVRTVLVWHITWSVNSIAHTWGYRNYDTRENSRNNFLVGLISNGEGWHNNHHADQRAAAHGHRWWEIDVTYASIRLLRACGLVWDIVPVTAVREAAAAPLHHLQPRSEPPRKKAAAPHAASHRAPELTPRQESKHP</sequence>
<dbReference type="InterPro" id="IPR005804">
    <property type="entry name" value="FA_desaturase_dom"/>
</dbReference>
<evidence type="ECO:0000313" key="15">
    <source>
        <dbReference type="EMBL" id="TWT42731.1"/>
    </source>
</evidence>
<evidence type="ECO:0000256" key="11">
    <source>
        <dbReference type="ARBA" id="ARBA00023160"/>
    </source>
</evidence>
<keyword evidence="7" id="KW-0560">Oxidoreductase</keyword>
<evidence type="ECO:0000256" key="8">
    <source>
        <dbReference type="ARBA" id="ARBA00023004"/>
    </source>
</evidence>
<keyword evidence="10 13" id="KW-0472">Membrane</keyword>
<evidence type="ECO:0000256" key="10">
    <source>
        <dbReference type="ARBA" id="ARBA00023136"/>
    </source>
</evidence>
<evidence type="ECO:0000256" key="4">
    <source>
        <dbReference type="ARBA" id="ARBA00022692"/>
    </source>
</evidence>
<keyword evidence="3" id="KW-0444">Lipid biosynthesis</keyword>
<dbReference type="PRINTS" id="PR00075">
    <property type="entry name" value="FACDDSATRASE"/>
</dbReference>
<reference evidence="15 16" key="1">
    <citation type="submission" date="2019-02" db="EMBL/GenBank/DDBJ databases">
        <title>Deep-cultivation of Planctomycetes and their phenomic and genomic characterization uncovers novel biology.</title>
        <authorList>
            <person name="Wiegand S."/>
            <person name="Jogler M."/>
            <person name="Boedeker C."/>
            <person name="Pinto D."/>
            <person name="Vollmers J."/>
            <person name="Rivas-Marin E."/>
            <person name="Kohn T."/>
            <person name="Peeters S.H."/>
            <person name="Heuer A."/>
            <person name="Rast P."/>
            <person name="Oberbeckmann S."/>
            <person name="Bunk B."/>
            <person name="Jeske O."/>
            <person name="Meyerdierks A."/>
            <person name="Storesund J.E."/>
            <person name="Kallscheuer N."/>
            <person name="Luecker S."/>
            <person name="Lage O.M."/>
            <person name="Pohl T."/>
            <person name="Merkel B.J."/>
            <person name="Hornburger P."/>
            <person name="Mueller R.-W."/>
            <person name="Bruemmer F."/>
            <person name="Labrenz M."/>
            <person name="Spormann A.M."/>
            <person name="Op Den Camp H."/>
            <person name="Overmann J."/>
            <person name="Amann R."/>
            <person name="Jetten M.S.M."/>
            <person name="Mascher T."/>
            <person name="Medema M.H."/>
            <person name="Devos D.P."/>
            <person name="Kaster A.-K."/>
            <person name="Ovreas L."/>
            <person name="Rohde M."/>
            <person name="Galperin M.Y."/>
            <person name="Jogler C."/>
        </authorList>
    </citation>
    <scope>NUCLEOTIDE SEQUENCE [LARGE SCALE GENOMIC DNA]</scope>
    <source>
        <strain evidence="15 16">Pla111</strain>
    </source>
</reference>
<evidence type="ECO:0000256" key="12">
    <source>
        <dbReference type="SAM" id="MobiDB-lite"/>
    </source>
</evidence>
<dbReference type="GO" id="GO:0016020">
    <property type="term" value="C:membrane"/>
    <property type="evidence" value="ECO:0007669"/>
    <property type="project" value="UniProtKB-SubCell"/>
</dbReference>
<dbReference type="Proteomes" id="UP000318995">
    <property type="component" value="Unassembled WGS sequence"/>
</dbReference>
<evidence type="ECO:0000256" key="1">
    <source>
        <dbReference type="ARBA" id="ARBA00004141"/>
    </source>
</evidence>
<evidence type="ECO:0000256" key="6">
    <source>
        <dbReference type="ARBA" id="ARBA00022989"/>
    </source>
</evidence>
<feature type="region of interest" description="Disordered" evidence="12">
    <location>
        <begin position="308"/>
        <end position="343"/>
    </location>
</feature>
<dbReference type="InterPro" id="IPR015876">
    <property type="entry name" value="Acyl-CoA_DS"/>
</dbReference>
<accession>A0A5C5VYB5</accession>
<feature type="compositionally biased region" description="Basic and acidic residues" evidence="12">
    <location>
        <begin position="330"/>
        <end position="343"/>
    </location>
</feature>
<evidence type="ECO:0000256" key="3">
    <source>
        <dbReference type="ARBA" id="ARBA00022516"/>
    </source>
</evidence>
<protein>
    <submittedName>
        <fullName evidence="15">Fatty acid desaturase</fullName>
    </submittedName>
</protein>
<dbReference type="EMBL" id="SJPH01000006">
    <property type="protein sequence ID" value="TWT42731.1"/>
    <property type="molecule type" value="Genomic_DNA"/>
</dbReference>
<keyword evidence="11" id="KW-0275">Fatty acid biosynthesis</keyword>
<dbReference type="GO" id="GO:0016717">
    <property type="term" value="F:oxidoreductase activity, acting on paired donors, with oxidation of a pair of donors resulting in the reduction of molecular oxygen to two molecules of water"/>
    <property type="evidence" value="ECO:0007669"/>
    <property type="project" value="InterPro"/>
</dbReference>
<dbReference type="GO" id="GO:0006633">
    <property type="term" value="P:fatty acid biosynthetic process"/>
    <property type="evidence" value="ECO:0007669"/>
    <property type="project" value="UniProtKB-KW"/>
</dbReference>
<evidence type="ECO:0000313" key="16">
    <source>
        <dbReference type="Proteomes" id="UP000318995"/>
    </source>
</evidence>
<evidence type="ECO:0000256" key="2">
    <source>
        <dbReference type="ARBA" id="ARBA00008749"/>
    </source>
</evidence>
<comment type="caution">
    <text evidence="15">The sequence shown here is derived from an EMBL/GenBank/DDBJ whole genome shotgun (WGS) entry which is preliminary data.</text>
</comment>
<keyword evidence="9" id="KW-0443">Lipid metabolism</keyword>
<dbReference type="RefSeq" id="WP_197525025.1">
    <property type="nucleotide sequence ID" value="NZ_SJPH01000006.1"/>
</dbReference>
<evidence type="ECO:0000259" key="14">
    <source>
        <dbReference type="Pfam" id="PF00487"/>
    </source>
</evidence>
<keyword evidence="5" id="KW-0276">Fatty acid metabolism</keyword>
<dbReference type="PANTHER" id="PTHR11351:SF31">
    <property type="entry name" value="DESATURASE 1, ISOFORM A-RELATED"/>
    <property type="match status" value="1"/>
</dbReference>
<dbReference type="PANTHER" id="PTHR11351">
    <property type="entry name" value="ACYL-COA DESATURASE"/>
    <property type="match status" value="1"/>
</dbReference>
<evidence type="ECO:0000256" key="13">
    <source>
        <dbReference type="SAM" id="Phobius"/>
    </source>
</evidence>
<evidence type="ECO:0000256" key="7">
    <source>
        <dbReference type="ARBA" id="ARBA00023002"/>
    </source>
</evidence>
<keyword evidence="6 13" id="KW-1133">Transmembrane helix</keyword>
<gene>
    <name evidence="15" type="ORF">Pla111_27040</name>
</gene>
<proteinExistence type="inferred from homology"/>
<organism evidence="15 16">
    <name type="scientific">Botrimarina hoheduenensis</name>
    <dbReference type="NCBI Taxonomy" id="2528000"/>
    <lineage>
        <taxon>Bacteria</taxon>
        <taxon>Pseudomonadati</taxon>
        <taxon>Planctomycetota</taxon>
        <taxon>Planctomycetia</taxon>
        <taxon>Pirellulales</taxon>
        <taxon>Lacipirellulaceae</taxon>
        <taxon>Botrimarina</taxon>
    </lineage>
</organism>
<keyword evidence="8" id="KW-0408">Iron</keyword>
<feature type="domain" description="Fatty acid desaturase" evidence="14">
    <location>
        <begin position="42"/>
        <end position="262"/>
    </location>
</feature>
<comment type="similarity">
    <text evidence="2">Belongs to the fatty acid desaturase type 2 family.</text>
</comment>
<dbReference type="AlphaFoldDB" id="A0A5C5VYB5"/>
<feature type="transmembrane region" description="Helical" evidence="13">
    <location>
        <begin position="46"/>
        <end position="65"/>
    </location>
</feature>